<keyword evidence="1" id="KW-0732">Signal</keyword>
<dbReference type="AlphaFoldDB" id="A0A2W7NNS7"/>
<reference evidence="2 3" key="1">
    <citation type="submission" date="2018-06" db="EMBL/GenBank/DDBJ databases">
        <title>Genomic Encyclopedia of Archaeal and Bacterial Type Strains, Phase II (KMG-II): from individual species to whole genera.</title>
        <authorList>
            <person name="Goeker M."/>
        </authorList>
    </citation>
    <scope>NUCLEOTIDE SEQUENCE [LARGE SCALE GENOMIC DNA]</scope>
    <source>
        <strain evidence="2 3">DSM 22009</strain>
    </source>
</reference>
<proteinExistence type="predicted"/>
<gene>
    <name evidence="2" type="ORF">LX81_00249</name>
</gene>
<name>A0A2W7NNS7_9RHOB</name>
<protein>
    <submittedName>
        <fullName evidence="2">Putative secreted protein</fullName>
    </submittedName>
</protein>
<feature type="chain" id="PRO_5016029952" evidence="1">
    <location>
        <begin position="21"/>
        <end position="212"/>
    </location>
</feature>
<dbReference type="Proteomes" id="UP000248916">
    <property type="component" value="Unassembled WGS sequence"/>
</dbReference>
<evidence type="ECO:0000256" key="1">
    <source>
        <dbReference type="SAM" id="SignalP"/>
    </source>
</evidence>
<accession>A0A2W7NNS7</accession>
<keyword evidence="3" id="KW-1185">Reference proteome</keyword>
<comment type="caution">
    <text evidence="2">The sequence shown here is derived from an EMBL/GenBank/DDBJ whole genome shotgun (WGS) entry which is preliminary data.</text>
</comment>
<evidence type="ECO:0000313" key="2">
    <source>
        <dbReference type="EMBL" id="PZX19787.1"/>
    </source>
</evidence>
<evidence type="ECO:0000313" key="3">
    <source>
        <dbReference type="Proteomes" id="UP000248916"/>
    </source>
</evidence>
<feature type="signal peptide" evidence="1">
    <location>
        <begin position="1"/>
        <end position="20"/>
    </location>
</feature>
<dbReference type="RefSeq" id="WP_111535457.1">
    <property type="nucleotide sequence ID" value="NZ_QKZL01000001.1"/>
</dbReference>
<dbReference type="EMBL" id="QKZL01000001">
    <property type="protein sequence ID" value="PZX19787.1"/>
    <property type="molecule type" value="Genomic_DNA"/>
</dbReference>
<sequence>MKTFLTAATLAIGLALPASATVLRTVDGPGAGATALDLDLSAFTVLSTYSPGRTMVEPFGQPLLVEPGTPEADLKGYVPDRLKGGRDGADGAWIDSNGANGLRIDLPIPGIETLTMRISDAMDAVPNMTITAPGAILSLDGLRENHNAVWIEASDIDDPASFWLSFFFGVRDAVGFPTEVYATTTPAPIPLPAGGILLATGLAALALRWRST</sequence>
<organism evidence="2 3">
    <name type="scientific">Palleronia aestuarii</name>
    <dbReference type="NCBI Taxonomy" id="568105"/>
    <lineage>
        <taxon>Bacteria</taxon>
        <taxon>Pseudomonadati</taxon>
        <taxon>Pseudomonadota</taxon>
        <taxon>Alphaproteobacteria</taxon>
        <taxon>Rhodobacterales</taxon>
        <taxon>Roseobacteraceae</taxon>
        <taxon>Palleronia</taxon>
    </lineage>
</organism>